<feature type="transmembrane region" description="Helical" evidence="9">
    <location>
        <begin position="277"/>
        <end position="295"/>
    </location>
</feature>
<dbReference type="CDD" id="cd03228">
    <property type="entry name" value="ABCC_MRP_Like"/>
    <property type="match status" value="1"/>
</dbReference>
<keyword evidence="7 9" id="KW-0472">Membrane</keyword>
<dbReference type="InterPro" id="IPR011527">
    <property type="entry name" value="ABC1_TM_dom"/>
</dbReference>
<evidence type="ECO:0008006" key="14">
    <source>
        <dbReference type="Google" id="ProtNLM"/>
    </source>
</evidence>
<feature type="domain" description="ABC transmembrane type-1" evidence="11">
    <location>
        <begin position="792"/>
        <end position="1076"/>
    </location>
</feature>
<protein>
    <recommendedName>
        <fullName evidence="14">ABC a-pheromone efflux pump AtrD</fullName>
    </recommendedName>
</protein>
<feature type="transmembrane region" description="Helical" evidence="9">
    <location>
        <begin position="36"/>
        <end position="62"/>
    </location>
</feature>
<feature type="domain" description="ABC transporter" evidence="10">
    <location>
        <begin position="1111"/>
        <end position="1355"/>
    </location>
</feature>
<feature type="transmembrane region" description="Helical" evidence="9">
    <location>
        <begin position="188"/>
        <end position="207"/>
    </location>
</feature>
<organism evidence="12 13">
    <name type="scientific">[Torrubiella] hemipterigena</name>
    <dbReference type="NCBI Taxonomy" id="1531966"/>
    <lineage>
        <taxon>Eukaryota</taxon>
        <taxon>Fungi</taxon>
        <taxon>Dikarya</taxon>
        <taxon>Ascomycota</taxon>
        <taxon>Pezizomycotina</taxon>
        <taxon>Sordariomycetes</taxon>
        <taxon>Hypocreomycetidae</taxon>
        <taxon>Hypocreales</taxon>
        <taxon>Clavicipitaceae</taxon>
        <taxon>Clavicipitaceae incertae sedis</taxon>
        <taxon>'Torrubiella' clade</taxon>
    </lineage>
</organism>
<dbReference type="Pfam" id="PF00664">
    <property type="entry name" value="ABC_membrane"/>
    <property type="match status" value="2"/>
</dbReference>
<name>A0A0A1TER4_9HYPO</name>
<dbReference type="GO" id="GO:0015421">
    <property type="term" value="F:ABC-type oligopeptide transporter activity"/>
    <property type="evidence" value="ECO:0007669"/>
    <property type="project" value="TreeGrafter"/>
</dbReference>
<dbReference type="GO" id="GO:0016020">
    <property type="term" value="C:membrane"/>
    <property type="evidence" value="ECO:0007669"/>
    <property type="project" value="UniProtKB-SubCell"/>
</dbReference>
<evidence type="ECO:0000256" key="7">
    <source>
        <dbReference type="ARBA" id="ARBA00023136"/>
    </source>
</evidence>
<dbReference type="InterPro" id="IPR036640">
    <property type="entry name" value="ABC1_TM_sf"/>
</dbReference>
<dbReference type="EMBL" id="CDHN01000002">
    <property type="protein sequence ID" value="CEJ88555.1"/>
    <property type="molecule type" value="Genomic_DNA"/>
</dbReference>
<feature type="transmembrane region" description="Helical" evidence="9">
    <location>
        <begin position="789"/>
        <end position="810"/>
    </location>
</feature>
<gene>
    <name evidence="12" type="ORF">VHEMI04752</name>
</gene>
<feature type="transmembrane region" description="Helical" evidence="9">
    <location>
        <begin position="301"/>
        <end position="321"/>
    </location>
</feature>
<evidence type="ECO:0000256" key="4">
    <source>
        <dbReference type="ARBA" id="ARBA00022741"/>
    </source>
</evidence>
<evidence type="ECO:0000256" key="8">
    <source>
        <dbReference type="SAM" id="MobiDB-lite"/>
    </source>
</evidence>
<dbReference type="HOGENOM" id="CLU_000604_17_2_1"/>
<comment type="subcellular location">
    <subcellularLocation>
        <location evidence="1">Membrane</location>
        <topology evidence="1">Multi-pass membrane protein</topology>
    </subcellularLocation>
</comment>
<keyword evidence="3 9" id="KW-0812">Transmembrane</keyword>
<keyword evidence="6 9" id="KW-1133">Transmembrane helix</keyword>
<evidence type="ECO:0000313" key="13">
    <source>
        <dbReference type="Proteomes" id="UP000039046"/>
    </source>
</evidence>
<dbReference type="PROSITE" id="PS00211">
    <property type="entry name" value="ABC_TRANSPORTER_1"/>
    <property type="match status" value="1"/>
</dbReference>
<dbReference type="PROSITE" id="PS50893">
    <property type="entry name" value="ABC_TRANSPORTER_2"/>
    <property type="match status" value="2"/>
</dbReference>
<keyword evidence="13" id="KW-1185">Reference proteome</keyword>
<dbReference type="Pfam" id="PF00005">
    <property type="entry name" value="ABC_tran"/>
    <property type="match status" value="2"/>
</dbReference>
<dbReference type="PROSITE" id="PS50929">
    <property type="entry name" value="ABC_TM1F"/>
    <property type="match status" value="2"/>
</dbReference>
<proteinExistence type="predicted"/>
<dbReference type="Gene3D" id="3.40.50.300">
    <property type="entry name" value="P-loop containing nucleotide triphosphate hydrolases"/>
    <property type="match status" value="2"/>
</dbReference>
<feature type="transmembrane region" description="Helical" evidence="9">
    <location>
        <begin position="830"/>
        <end position="852"/>
    </location>
</feature>
<dbReference type="GO" id="GO:0016887">
    <property type="term" value="F:ATP hydrolysis activity"/>
    <property type="evidence" value="ECO:0007669"/>
    <property type="project" value="InterPro"/>
</dbReference>
<dbReference type="SMART" id="SM00382">
    <property type="entry name" value="AAA"/>
    <property type="match status" value="2"/>
</dbReference>
<evidence type="ECO:0000259" key="10">
    <source>
        <dbReference type="PROSITE" id="PS50893"/>
    </source>
</evidence>
<dbReference type="InterPro" id="IPR003593">
    <property type="entry name" value="AAA+_ATPase"/>
</dbReference>
<evidence type="ECO:0000259" key="11">
    <source>
        <dbReference type="PROSITE" id="PS50929"/>
    </source>
</evidence>
<feature type="domain" description="ABC transmembrane type-1" evidence="11">
    <location>
        <begin position="38"/>
        <end position="329"/>
    </location>
</feature>
<feature type="transmembrane region" description="Helical" evidence="9">
    <location>
        <begin position="932"/>
        <end position="951"/>
    </location>
</feature>
<dbReference type="CDD" id="cd18578">
    <property type="entry name" value="ABC_6TM_Pgp_ABCB1_D2_like"/>
    <property type="match status" value="1"/>
</dbReference>
<dbReference type="InterPro" id="IPR017871">
    <property type="entry name" value="ABC_transporter-like_CS"/>
</dbReference>
<evidence type="ECO:0000256" key="5">
    <source>
        <dbReference type="ARBA" id="ARBA00022840"/>
    </source>
</evidence>
<feature type="transmembrane region" description="Helical" evidence="9">
    <location>
        <begin position="1014"/>
        <end position="1034"/>
    </location>
</feature>
<dbReference type="GO" id="GO:0005737">
    <property type="term" value="C:cytoplasm"/>
    <property type="evidence" value="ECO:0007669"/>
    <property type="project" value="UniProtKB-ARBA"/>
</dbReference>
<dbReference type="PANTHER" id="PTHR43394:SF1">
    <property type="entry name" value="ATP-BINDING CASSETTE SUB-FAMILY B MEMBER 10, MITOCHONDRIAL"/>
    <property type="match status" value="1"/>
</dbReference>
<dbReference type="InterPro" id="IPR039421">
    <property type="entry name" value="Type_1_exporter"/>
</dbReference>
<dbReference type="InterPro" id="IPR003439">
    <property type="entry name" value="ABC_transporter-like_ATP-bd"/>
</dbReference>
<keyword evidence="4" id="KW-0547">Nucleotide-binding</keyword>
<dbReference type="SUPFAM" id="SSF90123">
    <property type="entry name" value="ABC transporter transmembrane region"/>
    <property type="match status" value="2"/>
</dbReference>
<reference evidence="12 13" key="1">
    <citation type="journal article" date="2015" name="Genome Announc.">
        <title>Draft Genome Sequence and Gene Annotation of the Entomopathogenic Fungus Verticillium hemipterigenum.</title>
        <authorList>
            <person name="Horn F."/>
            <person name="Habel A."/>
            <person name="Scharf D.H."/>
            <person name="Dworschak J."/>
            <person name="Brakhage A.A."/>
            <person name="Guthke R."/>
            <person name="Hertweck C."/>
            <person name="Linde J."/>
        </authorList>
    </citation>
    <scope>NUCLEOTIDE SEQUENCE [LARGE SCALE GENOMIC DNA]</scope>
</reference>
<feature type="transmembrane region" description="Helical" evidence="9">
    <location>
        <begin position="82"/>
        <end position="110"/>
    </location>
</feature>
<dbReference type="InterPro" id="IPR027417">
    <property type="entry name" value="P-loop_NTPase"/>
</dbReference>
<feature type="compositionally biased region" description="Polar residues" evidence="8">
    <location>
        <begin position="697"/>
        <end position="707"/>
    </location>
</feature>
<evidence type="ECO:0000256" key="1">
    <source>
        <dbReference type="ARBA" id="ARBA00004141"/>
    </source>
</evidence>
<evidence type="ECO:0000256" key="6">
    <source>
        <dbReference type="ARBA" id="ARBA00022989"/>
    </source>
</evidence>
<evidence type="ECO:0000256" key="2">
    <source>
        <dbReference type="ARBA" id="ARBA00022448"/>
    </source>
</evidence>
<dbReference type="FunFam" id="3.40.50.300:FF:000604">
    <property type="entry name" value="ABC transporter B family member 28"/>
    <property type="match status" value="1"/>
</dbReference>
<accession>A0A0A1TER4</accession>
<feature type="transmembrane region" description="Helical" evidence="9">
    <location>
        <begin position="162"/>
        <end position="182"/>
    </location>
</feature>
<dbReference type="SUPFAM" id="SSF52540">
    <property type="entry name" value="P-loop containing nucleoside triphosphate hydrolases"/>
    <property type="match status" value="2"/>
</dbReference>
<sequence>MSSIFQKRLKKLNITKTKSPSCKELFRFTTKEHYTCLLAALLTSCLVAAFKTGLAIALGRVFDIIADFAAQKMDPNQTLSSVSRWCIILVLLGVGVCLANTAFLCLWFAFGELQAANSRKMTFSTLLSFENSWFDVLPHGTASLLVGIQTRIRELQLATSQVMGLLVTDILTSLGSLAIAFYSSWKLTLVLLSTIPVCLLVLSYLGSKLEPAIAQQKSELQVASKLAAASISAVDQVKVYNGYAHELKQYKIAIQRAGKQFFIQAACNALQMGWTNFWVVSLFVLGFWYGLVLVQQGLSPGVVLTTFYAVLTALQGLESLLPQWLVFSKGISAASNLYKIQRDAKNIQKSKQPFKLFKPEYFAGDVELRNVQFSYKGHTETPALKEASLLFPAGQTTFIIGQSGSGKSTVGQLVAGIYAPMGGALYFDGHASELIDRDWIRQNVILVEQSSHIFDDTIVANLMLGMREGQQGVAEEMSKLLSQLDVVDILGEVGARINDNNGTQNQLSGGQKQRVALARARIRDPQVLILDEATSALDVANRQIVMEAIRSWRKDKTTVIITHDMSQIRQEEYVYVMDSGSVKQSGFKRDISPPANKPSRLLTKPIPLYPYQQFLTAIPTTLANTYFDAPVSNFPKRTSSIRRFGLPQLDGPLSPRNSLLLPRHRNSIISTTRAYPPRNQSRSRESRIPIHDPLPQVNHNVSFTQDEPPSPELPSPYGQQNRPSSVARNLPLITSFQEEPILEKVDEAISPTSTAAPLFTSTTLETLPKSSLYKTLSTVWPNLGIKERIYLIAGTTSCIISAVTTPAFAYCFAQLLSAMWSSPSVNSQHWALILLGIALADGLSSIAGRLFFEMVAQSWVDTLRLRALDCILHQDMAWHERDENNVNRICESLDRNSEEMRNIVGRFLPIVITATVMVLVSLFWALATNWRLSLVTLAPLPIIVCAVKVYAHINEKYEEKCNTAAQIASSIMSEVFERVKTVRIYTLERHFGDKHTKAVDAAFRLGIQRSMYSCLPFGIYQSFSFGLIALAFYYGTRLLTHDTSMSPTSMLQVMNLLLFSIGAATDLLSNVPQLTMAQVTAAQMLEYVNLSLDAKTGPAMAPIWTIGPLPVRMTNLQFSYPSQPDELVLHKICLDIQPGQCIAFVGPSGSGKSTLLSLMLGLQKPMASPSHINPLSFAGVPHEAINLHRLRSTMGYVPQTSFLFPASVAANISYGMPDASLSSIMGAAREAGIHEFIESLPEGYNTILGDGGRSLSGGQAQRICIARALVRQPELLLLDEPTSALDGESAEVIRRTIHSLMRTRRDTAIVVATHSTDMMRAAGSLVVLSSGEIVARGGFDELLRSSSVFRRLVHQVQPVS</sequence>
<evidence type="ECO:0000256" key="9">
    <source>
        <dbReference type="SAM" id="Phobius"/>
    </source>
</evidence>
<feature type="region of interest" description="Disordered" evidence="8">
    <location>
        <begin position="672"/>
        <end position="724"/>
    </location>
</feature>
<keyword evidence="5" id="KW-0067">ATP-binding</keyword>
<dbReference type="GO" id="GO:0005524">
    <property type="term" value="F:ATP binding"/>
    <property type="evidence" value="ECO:0007669"/>
    <property type="project" value="UniProtKB-KW"/>
</dbReference>
<evidence type="ECO:0000256" key="3">
    <source>
        <dbReference type="ARBA" id="ARBA00022692"/>
    </source>
</evidence>
<dbReference type="CDD" id="cd18577">
    <property type="entry name" value="ABC_6TM_Pgp_ABCB1_D1_like"/>
    <property type="match status" value="1"/>
</dbReference>
<evidence type="ECO:0000313" key="12">
    <source>
        <dbReference type="EMBL" id="CEJ88555.1"/>
    </source>
</evidence>
<feature type="domain" description="ABC transporter" evidence="10">
    <location>
        <begin position="366"/>
        <end position="604"/>
    </location>
</feature>
<feature type="transmembrane region" description="Helical" evidence="9">
    <location>
        <begin position="903"/>
        <end position="926"/>
    </location>
</feature>
<dbReference type="STRING" id="1531966.A0A0A1TER4"/>
<dbReference type="Proteomes" id="UP000039046">
    <property type="component" value="Unassembled WGS sequence"/>
</dbReference>
<keyword evidence="2" id="KW-0813">Transport</keyword>
<dbReference type="PANTHER" id="PTHR43394">
    <property type="entry name" value="ATP-DEPENDENT PERMEASE MDL1, MITOCHONDRIAL"/>
    <property type="match status" value="1"/>
</dbReference>
<dbReference type="Gene3D" id="1.20.1560.10">
    <property type="entry name" value="ABC transporter type 1, transmembrane domain"/>
    <property type="match status" value="2"/>
</dbReference>
<dbReference type="OrthoDB" id="6500128at2759"/>